<dbReference type="PANTHER" id="PTHR30330">
    <property type="entry name" value="AGSS FAMILY TRANSPORTER, SODIUM-ALANINE"/>
    <property type="match status" value="1"/>
</dbReference>
<feature type="transmembrane region" description="Helical" evidence="8">
    <location>
        <begin position="6"/>
        <end position="28"/>
    </location>
</feature>
<dbReference type="Proteomes" id="UP000220251">
    <property type="component" value="Unassembled WGS sequence"/>
</dbReference>
<reference evidence="10" key="1">
    <citation type="submission" date="2015-06" db="EMBL/GenBank/DDBJ databases">
        <authorList>
            <person name="Bertelli C."/>
        </authorList>
    </citation>
    <scope>NUCLEOTIDE SEQUENCE [LARGE SCALE GENOMIC DNA]</scope>
    <source>
        <strain evidence="10">CRIB-30</strain>
    </source>
</reference>
<protein>
    <submittedName>
        <fullName evidence="9">D-alanine/glycine transport protein, sodium-dependent</fullName>
    </submittedName>
</protein>
<dbReference type="PANTHER" id="PTHR30330:SF14">
    <property type="entry name" value="SODIUM_AMINO ACID (ALANINE) SYMPORTER"/>
    <property type="match status" value="1"/>
</dbReference>
<proteinExistence type="inferred from homology"/>
<feature type="transmembrane region" description="Helical" evidence="8">
    <location>
        <begin position="140"/>
        <end position="159"/>
    </location>
</feature>
<feature type="transmembrane region" description="Helical" evidence="8">
    <location>
        <begin position="61"/>
        <end position="83"/>
    </location>
</feature>
<dbReference type="PRINTS" id="PR00175">
    <property type="entry name" value="NAALASMPORT"/>
</dbReference>
<dbReference type="NCBIfam" id="TIGR00835">
    <property type="entry name" value="agcS"/>
    <property type="match status" value="1"/>
</dbReference>
<evidence type="ECO:0000256" key="1">
    <source>
        <dbReference type="ARBA" id="ARBA00004651"/>
    </source>
</evidence>
<feature type="transmembrane region" description="Helical" evidence="8">
    <location>
        <begin position="383"/>
        <end position="401"/>
    </location>
</feature>
<accession>A0A0H5DT64</accession>
<keyword evidence="3 8" id="KW-0813">Transport</keyword>
<dbReference type="GO" id="GO:0005886">
    <property type="term" value="C:plasma membrane"/>
    <property type="evidence" value="ECO:0007669"/>
    <property type="project" value="UniProtKB-SubCell"/>
</dbReference>
<dbReference type="AlphaFoldDB" id="A0A0H5DT64"/>
<feature type="transmembrane region" description="Helical" evidence="8">
    <location>
        <begin position="89"/>
        <end position="112"/>
    </location>
</feature>
<feature type="transmembrane region" description="Helical" evidence="8">
    <location>
        <begin position="198"/>
        <end position="221"/>
    </location>
</feature>
<dbReference type="InterPro" id="IPR001463">
    <property type="entry name" value="Na/Ala_symport"/>
</dbReference>
<comment type="similarity">
    <text evidence="2 8">Belongs to the alanine or glycine:cation symporter (AGCS) (TC 2.A.25) family.</text>
</comment>
<feature type="transmembrane region" description="Helical" evidence="8">
    <location>
        <begin position="171"/>
        <end position="191"/>
    </location>
</feature>
<feature type="transmembrane region" description="Helical" evidence="8">
    <location>
        <begin position="241"/>
        <end position="261"/>
    </location>
</feature>
<dbReference type="GO" id="GO:0005283">
    <property type="term" value="F:amino acid:sodium symporter activity"/>
    <property type="evidence" value="ECO:0007669"/>
    <property type="project" value="InterPro"/>
</dbReference>
<dbReference type="RefSeq" id="WP_239414454.1">
    <property type="nucleotide sequence ID" value="NZ_CWGJ01000025.1"/>
</dbReference>
<evidence type="ECO:0000313" key="9">
    <source>
        <dbReference type="EMBL" id="CRX39009.1"/>
    </source>
</evidence>
<keyword evidence="10" id="KW-1185">Reference proteome</keyword>
<dbReference type="Pfam" id="PF01235">
    <property type="entry name" value="Na_Ala_symp"/>
    <property type="match status" value="1"/>
</dbReference>
<keyword evidence="8" id="KW-0769">Symport</keyword>
<keyword evidence="7 8" id="KW-0472">Membrane</keyword>
<feature type="transmembrane region" description="Helical" evidence="8">
    <location>
        <begin position="407"/>
        <end position="427"/>
    </location>
</feature>
<sequence>MSLESLNHFITFYFMFPLILITGIYFTLKLRFVQITKLKAGFSCLMHSNHKSEGDISNFEAIATVLAGNLGTGNISGIAVALATGGPGALVWMWVMAFFGAVIQFAGCLLGVKFRGQNQKGEFVGGPMYYIDRGLGQKKMAALFAVFAIIGSLTCGNLVQVNSLSLPLGEIGISPYFVGLAAALFVGYVIIGGEHRVAVVASSIVPFMAALYVTVACLILSYRFEAIPAALTLMISKAFDFSALMGGAAGFGVAKAIAAGFERGLFATDSGSGLAPIMQASARVKSAFEEGIVAMVAPLVVMVICTLTGLVLMVTGATEVEGLKSTMMCTWAFEEGVGHVMGKYIVIVSLILFAFTTILAWAYCAERAFEYLFGLKRVAYFRWFFIAVIPLGTVAHVELVWQMADLAIAAMVATNLFGIIALSGHVFEESEDYILGAASE</sequence>
<name>A0A0H5DT64_9BACT</name>
<gene>
    <name evidence="9" type="primary">dagA</name>
    <name evidence="9" type="ORF">ELAC_1682</name>
</gene>
<evidence type="ECO:0000256" key="4">
    <source>
        <dbReference type="ARBA" id="ARBA00022475"/>
    </source>
</evidence>
<keyword evidence="4 8" id="KW-1003">Cell membrane</keyword>
<keyword evidence="6 8" id="KW-1133">Transmembrane helix</keyword>
<evidence type="ECO:0000256" key="7">
    <source>
        <dbReference type="ARBA" id="ARBA00023136"/>
    </source>
</evidence>
<evidence type="ECO:0000313" key="10">
    <source>
        <dbReference type="Proteomes" id="UP000220251"/>
    </source>
</evidence>
<keyword evidence="5 8" id="KW-0812">Transmembrane</keyword>
<evidence type="ECO:0000256" key="6">
    <source>
        <dbReference type="ARBA" id="ARBA00022989"/>
    </source>
</evidence>
<organism evidence="9 10">
    <name type="scientific">Estrella lausannensis</name>
    <dbReference type="NCBI Taxonomy" id="483423"/>
    <lineage>
        <taxon>Bacteria</taxon>
        <taxon>Pseudomonadati</taxon>
        <taxon>Chlamydiota</taxon>
        <taxon>Chlamydiia</taxon>
        <taxon>Parachlamydiales</taxon>
        <taxon>Candidatus Criblamydiaceae</taxon>
        <taxon>Estrella</taxon>
    </lineage>
</organism>
<dbReference type="EMBL" id="CWGJ01000025">
    <property type="protein sequence ID" value="CRX39009.1"/>
    <property type="molecule type" value="Genomic_DNA"/>
</dbReference>
<feature type="transmembrane region" description="Helical" evidence="8">
    <location>
        <begin position="292"/>
        <end position="314"/>
    </location>
</feature>
<feature type="transmembrane region" description="Helical" evidence="8">
    <location>
        <begin position="344"/>
        <end position="363"/>
    </location>
</feature>
<evidence type="ECO:0000256" key="2">
    <source>
        <dbReference type="ARBA" id="ARBA00009261"/>
    </source>
</evidence>
<evidence type="ECO:0000256" key="5">
    <source>
        <dbReference type="ARBA" id="ARBA00022692"/>
    </source>
</evidence>
<evidence type="ECO:0000256" key="8">
    <source>
        <dbReference type="RuleBase" id="RU363064"/>
    </source>
</evidence>
<comment type="subcellular location">
    <subcellularLocation>
        <location evidence="1 8">Cell membrane</location>
        <topology evidence="1 8">Multi-pass membrane protein</topology>
    </subcellularLocation>
</comment>
<evidence type="ECO:0000256" key="3">
    <source>
        <dbReference type="ARBA" id="ARBA00022448"/>
    </source>
</evidence>